<proteinExistence type="evidence at protein level"/>
<dbReference type="HOGENOM" id="CLU_3090640_0_0_1"/>
<organism evidence="1">
    <name type="scientific">Oryza sativa subsp. japonica</name>
    <name type="common">Rice</name>
    <dbReference type="NCBI Taxonomy" id="39947"/>
    <lineage>
        <taxon>Eukaryota</taxon>
        <taxon>Viridiplantae</taxon>
        <taxon>Streptophyta</taxon>
        <taxon>Embryophyta</taxon>
        <taxon>Tracheophyta</taxon>
        <taxon>Spermatophyta</taxon>
        <taxon>Magnoliopsida</taxon>
        <taxon>Liliopsida</taxon>
        <taxon>Poales</taxon>
        <taxon>Poaceae</taxon>
        <taxon>BOP clade</taxon>
        <taxon>Oryzoideae</taxon>
        <taxon>Oryzeae</taxon>
        <taxon>Oryzinae</taxon>
        <taxon>Oryza</taxon>
        <taxon>Oryza sativa</taxon>
    </lineage>
</organism>
<dbReference type="Proteomes" id="UP000817658">
    <property type="component" value="Chromosome 1"/>
</dbReference>
<keyword evidence="3" id="KW-1185">Reference proteome</keyword>
<name>A0A0P0VDI1_ORYSJ</name>
<evidence type="ECO:0000313" key="2">
    <source>
        <dbReference type="EMBL" id="BAS76452.1"/>
    </source>
</evidence>
<accession>Q5JL12</accession>
<protein>
    <submittedName>
        <fullName evidence="1">Metallothionein</fullName>
    </submittedName>
    <submittedName>
        <fullName evidence="2">Os01g0974200 protein</fullName>
    </submittedName>
</protein>
<dbReference type="AlphaFoldDB" id="A0A0P0VDI1"/>
<sequence length="52" mass="5192">MNTIYPLHGQCMIDCRSGAASGGSEMGAENGSCGCNTCKCGTSCGCSCCNCN</sequence>
<gene>
    <name evidence="1" type="primary">P0698H10.31-2</name>
    <name evidence="2" type="ordered locus">Os01g0974200</name>
    <name evidence="2" type="ORF">OSNPB_010974200</name>
</gene>
<reference evidence="2" key="5">
    <citation type="submission" date="2015-10" db="EMBL/GenBank/DDBJ databases">
        <authorList>
            <person name="Sakai H."/>
            <person name="Kawahara Y."/>
            <person name="Matsumoto T."/>
            <person name="Buell C.R."/>
            <person name="Itoh T."/>
        </authorList>
    </citation>
    <scope>NUCLEOTIDE SEQUENCE</scope>
</reference>
<accession>A0A0P0VDI1</accession>
<evidence type="ECO:0007829" key="4">
    <source>
        <dbReference type="PeptideAtlas" id="A0A0P0VDI1"/>
    </source>
</evidence>
<dbReference type="Proteomes" id="UP000059680">
    <property type="component" value="Chromosome 1"/>
</dbReference>
<reference evidence="2 3" key="4">
    <citation type="journal article" date="2013" name="Rice">
        <title>Improvement of the Oryza sativa Nipponbare reference genome using next generation sequence and optical map data.</title>
        <authorList>
            <person name="Kawahara Y."/>
            <person name="de la Bastide M."/>
            <person name="Hamilton J.P."/>
            <person name="Kanamori H."/>
            <person name="McCombie W.R."/>
            <person name="Ouyang S."/>
            <person name="Schwartz D.C."/>
            <person name="Tanaka T."/>
            <person name="Wu J."/>
            <person name="Zhou S."/>
            <person name="Childs K.L."/>
            <person name="Davidson R.M."/>
            <person name="Lin H."/>
            <person name="Quesada-Ocampo L."/>
            <person name="Vaillancourt B."/>
            <person name="Sakai H."/>
            <person name="Lee S.S."/>
            <person name="Kim J."/>
            <person name="Numa H."/>
            <person name="Itoh T."/>
            <person name="Buell C.R."/>
            <person name="Matsumoto T."/>
        </authorList>
    </citation>
    <scope>NUCLEOTIDE SEQUENCE [LARGE SCALE GENOMIC DNA]</scope>
    <source>
        <strain evidence="3">cv. Nipponbare</strain>
    </source>
</reference>
<evidence type="ECO:0000313" key="3">
    <source>
        <dbReference type="Proteomes" id="UP000059680"/>
    </source>
</evidence>
<reference evidence="2" key="3">
    <citation type="journal article" date="2013" name="Plant Cell Physiol.">
        <title>Rice Annotation Project Database (RAP-DB): an integrative and interactive database for rice genomics.</title>
        <authorList>
            <person name="Sakai H."/>
            <person name="Lee S.S."/>
            <person name="Tanaka T."/>
            <person name="Numa H."/>
            <person name="Kim J."/>
            <person name="Kawahara Y."/>
            <person name="Wakimoto H."/>
            <person name="Yang C.C."/>
            <person name="Iwamoto M."/>
            <person name="Abe T."/>
            <person name="Yamada Y."/>
            <person name="Muto A."/>
            <person name="Inokuchi H."/>
            <person name="Ikemura T."/>
            <person name="Matsumoto T."/>
            <person name="Sasaki T."/>
            <person name="Itoh T."/>
        </authorList>
    </citation>
    <scope>NUCLEOTIDE SEQUENCE</scope>
</reference>
<reference evidence="3" key="2">
    <citation type="journal article" date="2005" name="Nature">
        <title>The map-based sequence of the rice genome.</title>
        <authorList>
            <consortium name="International rice genome sequencing project (IRGSP)"/>
            <person name="Matsumoto T."/>
            <person name="Wu J."/>
            <person name="Kanamori H."/>
            <person name="Katayose Y."/>
            <person name="Fujisawa M."/>
            <person name="Namiki N."/>
            <person name="Mizuno H."/>
            <person name="Yamamoto K."/>
            <person name="Antonio B.A."/>
            <person name="Baba T."/>
            <person name="Sakata K."/>
            <person name="Nagamura Y."/>
            <person name="Aoki H."/>
            <person name="Arikawa K."/>
            <person name="Arita K."/>
            <person name="Bito T."/>
            <person name="Chiden Y."/>
            <person name="Fujitsuka N."/>
            <person name="Fukunaka R."/>
            <person name="Hamada M."/>
            <person name="Harada C."/>
            <person name="Hayashi A."/>
            <person name="Hijishita S."/>
            <person name="Honda M."/>
            <person name="Hosokawa S."/>
            <person name="Ichikawa Y."/>
            <person name="Idonuma A."/>
            <person name="Iijima M."/>
            <person name="Ikeda M."/>
            <person name="Ikeno M."/>
            <person name="Ito K."/>
            <person name="Ito S."/>
            <person name="Ito T."/>
            <person name="Ito Y."/>
            <person name="Ito Y."/>
            <person name="Iwabuchi A."/>
            <person name="Kamiya K."/>
            <person name="Karasawa W."/>
            <person name="Kurita K."/>
            <person name="Katagiri S."/>
            <person name="Kikuta A."/>
            <person name="Kobayashi H."/>
            <person name="Kobayashi N."/>
            <person name="Machita K."/>
            <person name="Maehara T."/>
            <person name="Masukawa M."/>
            <person name="Mizubayashi T."/>
            <person name="Mukai Y."/>
            <person name="Nagasaki H."/>
            <person name="Nagata Y."/>
            <person name="Naito S."/>
            <person name="Nakashima M."/>
            <person name="Nakama Y."/>
            <person name="Nakamichi Y."/>
            <person name="Nakamura M."/>
            <person name="Meguro A."/>
            <person name="Negishi M."/>
            <person name="Ohta I."/>
            <person name="Ohta T."/>
            <person name="Okamoto M."/>
            <person name="Ono N."/>
            <person name="Saji S."/>
            <person name="Sakaguchi M."/>
            <person name="Sakai K."/>
            <person name="Shibata M."/>
            <person name="Shimokawa T."/>
            <person name="Song J."/>
            <person name="Takazaki Y."/>
            <person name="Terasawa K."/>
            <person name="Tsugane M."/>
            <person name="Tsuji K."/>
            <person name="Ueda S."/>
            <person name="Waki K."/>
            <person name="Yamagata H."/>
            <person name="Yamamoto M."/>
            <person name="Yamamoto S."/>
            <person name="Yamane H."/>
            <person name="Yoshiki S."/>
            <person name="Yoshihara R."/>
            <person name="Yukawa K."/>
            <person name="Zhong H."/>
            <person name="Yano M."/>
            <person name="Yuan Q."/>
            <person name="Ouyang S."/>
            <person name="Liu J."/>
            <person name="Jones K.M."/>
            <person name="Gansberger K."/>
            <person name="Moffat K."/>
            <person name="Hill J."/>
            <person name="Bera J."/>
            <person name="Fadrosh D."/>
            <person name="Jin S."/>
            <person name="Johri S."/>
            <person name="Kim M."/>
            <person name="Overton L."/>
            <person name="Reardon M."/>
            <person name="Tsitrin T."/>
            <person name="Vuong H."/>
            <person name="Weaver B."/>
            <person name="Ciecko A."/>
            <person name="Tallon L."/>
            <person name="Jackson J."/>
            <person name="Pai G."/>
            <person name="Aken S.V."/>
            <person name="Utterback T."/>
            <person name="Reidmuller S."/>
            <person name="Feldblyum T."/>
            <person name="Hsiao J."/>
            <person name="Zismann V."/>
            <person name="Iobst S."/>
            <person name="de Vazeille A.R."/>
            <person name="Buell C.R."/>
            <person name="Ying K."/>
            <person name="Li Y."/>
            <person name="Lu T."/>
            <person name="Huang Y."/>
            <person name="Zhao Q."/>
            <person name="Feng Q."/>
            <person name="Zhang L."/>
            <person name="Zhu J."/>
            <person name="Weng Q."/>
            <person name="Mu J."/>
            <person name="Lu Y."/>
            <person name="Fan D."/>
            <person name="Liu Y."/>
            <person name="Guan J."/>
            <person name="Zhang Y."/>
            <person name="Yu S."/>
            <person name="Liu X."/>
            <person name="Zhang Y."/>
            <person name="Hong G."/>
            <person name="Han B."/>
            <person name="Choisne N."/>
            <person name="Demange N."/>
            <person name="Orjeda G."/>
            <person name="Samain S."/>
            <person name="Cattolico L."/>
            <person name="Pelletier E."/>
            <person name="Couloux A."/>
            <person name="Segurens B."/>
            <person name="Wincker P."/>
            <person name="D'Hont A."/>
            <person name="Scarpelli C."/>
            <person name="Weissenbach J."/>
            <person name="Salanoubat M."/>
            <person name="Quetier F."/>
            <person name="Yu Y."/>
            <person name="Kim H.R."/>
            <person name="Rambo T."/>
            <person name="Currie J."/>
            <person name="Collura K."/>
            <person name="Luo M."/>
            <person name="Yang T."/>
            <person name="Ammiraju J.S.S."/>
            <person name="Engler F."/>
            <person name="Soderlund C."/>
            <person name="Wing R.A."/>
            <person name="Palmer L.E."/>
            <person name="de la Bastide M."/>
            <person name="Spiegel L."/>
            <person name="Nascimento L."/>
            <person name="Zutavern T."/>
            <person name="O'Shaughnessy A."/>
            <person name="Dike S."/>
            <person name="Dedhia N."/>
            <person name="Preston R."/>
            <person name="Balija V."/>
            <person name="McCombie W.R."/>
            <person name="Chow T."/>
            <person name="Chen H."/>
            <person name="Chung M."/>
            <person name="Chen C."/>
            <person name="Shaw J."/>
            <person name="Wu H."/>
            <person name="Hsiao K."/>
            <person name="Chao Y."/>
            <person name="Chu M."/>
            <person name="Cheng C."/>
            <person name="Hour A."/>
            <person name="Lee P."/>
            <person name="Lin S."/>
            <person name="Lin Y."/>
            <person name="Liou J."/>
            <person name="Liu S."/>
            <person name="Hsing Y."/>
            <person name="Raghuvanshi S."/>
            <person name="Mohanty A."/>
            <person name="Bharti A.K."/>
            <person name="Gaur A."/>
            <person name="Gupta V."/>
            <person name="Kumar D."/>
            <person name="Ravi V."/>
            <person name="Vij S."/>
            <person name="Kapur A."/>
            <person name="Khurana P."/>
            <person name="Khurana P."/>
            <person name="Khurana J.P."/>
            <person name="Tyagi A.K."/>
            <person name="Gaikwad K."/>
            <person name="Singh A."/>
            <person name="Dalal V."/>
            <person name="Srivastava S."/>
            <person name="Dixit A."/>
            <person name="Pal A.K."/>
            <person name="Ghazi I.A."/>
            <person name="Yadav M."/>
            <person name="Pandit A."/>
            <person name="Bhargava A."/>
            <person name="Sureshbabu K."/>
            <person name="Batra K."/>
            <person name="Sharma T.R."/>
            <person name="Mohapatra T."/>
            <person name="Singh N.K."/>
            <person name="Messing J."/>
            <person name="Nelson A.B."/>
            <person name="Fuks G."/>
            <person name="Kavchok S."/>
            <person name="Keizer G."/>
            <person name="Linton E."/>
            <person name="Llaca V."/>
            <person name="Song R."/>
            <person name="Tanyolac B."/>
            <person name="Young S."/>
            <person name="Ho-Il K."/>
            <person name="Hahn J.H."/>
            <person name="Sangsakoo G."/>
            <person name="Vanavichit A."/>
            <person name="de Mattos Luiz.A.T."/>
            <person name="Zimmer P.D."/>
            <person name="Malone G."/>
            <person name="Dellagostin O."/>
            <person name="de Oliveira A.C."/>
            <person name="Bevan M."/>
            <person name="Bancroft I."/>
            <person name="Minx P."/>
            <person name="Cordum H."/>
            <person name="Wilson R."/>
            <person name="Cheng Z."/>
            <person name="Jin W."/>
            <person name="Jiang J."/>
            <person name="Leong S.A."/>
            <person name="Iwama H."/>
            <person name="Gojobori T."/>
            <person name="Itoh T."/>
            <person name="Niimura Y."/>
            <person name="Fujii Y."/>
            <person name="Habara T."/>
            <person name="Sakai H."/>
            <person name="Sato Y."/>
            <person name="Wilson G."/>
            <person name="Kumar K."/>
            <person name="McCouch S."/>
            <person name="Juretic N."/>
            <person name="Hoen D."/>
            <person name="Wright S."/>
            <person name="Bruskiewich R."/>
            <person name="Bureau T."/>
            <person name="Miyao A."/>
            <person name="Hirochika H."/>
            <person name="Nishikawa T."/>
            <person name="Kadowaki K."/>
            <person name="Sugiura M."/>
            <person name="Burr B."/>
            <person name="Sasaki T."/>
        </authorList>
    </citation>
    <scope>NUCLEOTIDE SEQUENCE [LARGE SCALE GENOMIC DNA]</scope>
    <source>
        <strain evidence="3">cv. Nipponbare</strain>
    </source>
</reference>
<reference evidence="1" key="1">
    <citation type="journal article" date="2002" name="Nature">
        <title>The genome sequence and structure of rice chromosome 1.</title>
        <authorList>
            <person name="Sasaki T."/>
            <person name="Matsumoto T."/>
            <person name="Yamamoto K."/>
            <person name="Sakata K."/>
            <person name="Baba T."/>
            <person name="Katayose Y."/>
            <person name="Wu J."/>
            <person name="Niimura Y."/>
            <person name="Cheng Z."/>
            <person name="Nagamura Y."/>
            <person name="Antonio B.A."/>
            <person name="Kanamori H."/>
            <person name="Hosokawa S."/>
            <person name="Masukawa M."/>
            <person name="Arikawa K."/>
            <person name="Chiden Y."/>
            <person name="Hayashi M."/>
            <person name="Okamoto M."/>
            <person name="Ando T."/>
            <person name="Aoki H."/>
            <person name="Arita K."/>
            <person name="Hamada M."/>
            <person name="Harada C."/>
            <person name="Hijishita S."/>
            <person name="Honda M."/>
            <person name="Ichikawa Y."/>
            <person name="Idonuma A."/>
            <person name="Iijima M."/>
            <person name="Ikeda M."/>
            <person name="Ikeno M."/>
            <person name="Itoh S."/>
            <person name="Itoh T."/>
            <person name="Itoh Y."/>
            <person name="Itoh Y."/>
            <person name="Iwabuchi A."/>
            <person name="Kamiya K."/>
            <person name="Karasawa W."/>
            <person name="Katagiri S."/>
            <person name="Kikuta A."/>
            <person name="Kobayashi N."/>
            <person name="Kono I."/>
            <person name="Machita K."/>
            <person name="Maehara T."/>
            <person name="Mizuno H."/>
            <person name="Mizubayashi T."/>
            <person name="Mukai Y."/>
            <person name="Nagasaki H."/>
            <person name="Nakashima M."/>
            <person name="Nakama Y."/>
            <person name="Nakamichi Y."/>
            <person name="Nakamura M."/>
            <person name="Namiki N."/>
            <person name="Negishi M."/>
            <person name="Ohta I."/>
            <person name="Ono N."/>
            <person name="Saji S."/>
            <person name="Sakai K."/>
            <person name="Shibata M."/>
            <person name="Shimokawa T."/>
            <person name="Shomura A."/>
            <person name="Song J."/>
            <person name="Takazaki Y."/>
            <person name="Terasawa K."/>
            <person name="Tsuji K."/>
            <person name="Waki K."/>
            <person name="Yamagata H."/>
            <person name="Yamane H."/>
            <person name="Yoshiki S."/>
            <person name="Yoshihara R."/>
            <person name="Yukawa K."/>
            <person name="Zhong H."/>
            <person name="Iwama H."/>
            <person name="Endo T."/>
            <person name="Ito H."/>
            <person name="Hahn J.H."/>
            <person name="Kim H.I."/>
            <person name="Eun M.Y."/>
            <person name="Yano M."/>
            <person name="Jiang J."/>
            <person name="Gojobori T."/>
        </authorList>
    </citation>
    <scope>NUCLEOTIDE SEQUENCE</scope>
</reference>
<dbReference type="EMBL" id="AP003298">
    <property type="protein sequence ID" value="BAD87426.1"/>
    <property type="molecule type" value="Genomic_DNA"/>
</dbReference>
<dbReference type="EMBL" id="AP014957">
    <property type="protein sequence ID" value="BAS76452.1"/>
    <property type="molecule type" value="Genomic_DNA"/>
</dbReference>
<keyword evidence="4" id="KW-1267">Proteomics identification</keyword>
<dbReference type="Gramene" id="Os01t0974200-03">
    <property type="protein sequence ID" value="Os01t0974200-03"/>
    <property type="gene ID" value="Os01g0974200"/>
</dbReference>
<evidence type="ECO:0000313" key="1">
    <source>
        <dbReference type="EMBL" id="BAD87426.1"/>
    </source>
</evidence>